<organism evidence="3 4">
    <name type="scientific">Edaphochlamys debaryana</name>
    <dbReference type="NCBI Taxonomy" id="47281"/>
    <lineage>
        <taxon>Eukaryota</taxon>
        <taxon>Viridiplantae</taxon>
        <taxon>Chlorophyta</taxon>
        <taxon>core chlorophytes</taxon>
        <taxon>Chlorophyceae</taxon>
        <taxon>CS clade</taxon>
        <taxon>Chlamydomonadales</taxon>
        <taxon>Chlamydomonadales incertae sedis</taxon>
        <taxon>Edaphochlamys</taxon>
    </lineage>
</organism>
<dbReference type="Proteomes" id="UP000612055">
    <property type="component" value="Unassembled WGS sequence"/>
</dbReference>
<reference evidence="3" key="1">
    <citation type="journal article" date="2020" name="bioRxiv">
        <title>Comparative genomics of Chlamydomonas.</title>
        <authorList>
            <person name="Craig R.J."/>
            <person name="Hasan A.R."/>
            <person name="Ness R.W."/>
            <person name="Keightley P.D."/>
        </authorList>
    </citation>
    <scope>NUCLEOTIDE SEQUENCE</scope>
    <source>
        <strain evidence="3">CCAP 11/70</strain>
    </source>
</reference>
<gene>
    <name evidence="3" type="ORF">HYH03_009233</name>
</gene>
<dbReference type="OrthoDB" id="535508at2759"/>
<dbReference type="Pfam" id="PF00536">
    <property type="entry name" value="SAM_1"/>
    <property type="match status" value="1"/>
</dbReference>
<protein>
    <recommendedName>
        <fullName evidence="2">SAM domain-containing protein</fullName>
    </recommendedName>
</protein>
<feature type="domain" description="SAM" evidence="2">
    <location>
        <begin position="7"/>
        <end position="53"/>
    </location>
</feature>
<keyword evidence="1" id="KW-0175">Coiled coil</keyword>
<evidence type="ECO:0000256" key="1">
    <source>
        <dbReference type="SAM" id="Coils"/>
    </source>
</evidence>
<evidence type="ECO:0000313" key="3">
    <source>
        <dbReference type="EMBL" id="KAG2492572.1"/>
    </source>
</evidence>
<dbReference type="InterPro" id="IPR001660">
    <property type="entry name" value="SAM"/>
</dbReference>
<dbReference type="EMBL" id="JAEHOE010000044">
    <property type="protein sequence ID" value="KAG2492572.1"/>
    <property type="molecule type" value="Genomic_DNA"/>
</dbReference>
<comment type="caution">
    <text evidence="3">The sequence shown here is derived from an EMBL/GenBank/DDBJ whole genome shotgun (WGS) entry which is preliminary data.</text>
</comment>
<dbReference type="SUPFAM" id="SSF47769">
    <property type="entry name" value="SAM/Pointed domain"/>
    <property type="match status" value="1"/>
</dbReference>
<sequence length="539" mass="59169">MPNVDKWTNADVVAFLRTSGMEGLVEKFEEHEVTGIDILLLDEEELRSMLQITRLQAVKVKKLAEAANINDDADDEAVEAAAQQLEAVSLDTGGEIPHISANPDDLGTVEEQAEIQRAVSIRVHAAPAPAMGQPAAPALPAGTAALQLDEGTVHRYQTSMHSIMTLEGEGVAQALPAARTRLDVARKQLKMQEEKFESLRSEEAKRSQKLAELQEGKWYPGKYLFGKAKREAKLERNTQKAEGVSAKVRAVGAALEELHVRVGRETKTVNDLVAKCAQLDEAKAFCAALLQSAFAGGAVGDARENALETEVGMLGPKLEEVRRYKTVYAQAHEHIKGAKQALAQAADLLQRASGLATVDVMSNVFRPMPMRNSMGGVMVDVIKRQQWGQGLQLCRVAADMAIRARSMVPDMPRVKVEKLQQLRMGFGMMDVVFDNIISDMIAARKIRDALAKVRDCLEDVAEGERWLRGWLQNRIDQDLRGLEAQLATRRSELHAHRTHLLNEWIRARAAGATAEAPQRPPVAVGMPVPNPAYAQGYIL</sequence>
<proteinExistence type="predicted"/>
<evidence type="ECO:0000259" key="2">
    <source>
        <dbReference type="PROSITE" id="PS50105"/>
    </source>
</evidence>
<accession>A0A835XWT8</accession>
<dbReference type="AlphaFoldDB" id="A0A835XWT8"/>
<evidence type="ECO:0000313" key="4">
    <source>
        <dbReference type="Proteomes" id="UP000612055"/>
    </source>
</evidence>
<dbReference type="PANTHER" id="PTHR21974:SF2">
    <property type="entry name" value="RE15880P"/>
    <property type="match status" value="1"/>
</dbReference>
<dbReference type="PROSITE" id="PS50105">
    <property type="entry name" value="SAM_DOMAIN"/>
    <property type="match status" value="1"/>
</dbReference>
<dbReference type="Gene3D" id="1.10.150.50">
    <property type="entry name" value="Transcription Factor, Ets-1"/>
    <property type="match status" value="1"/>
</dbReference>
<feature type="coiled-coil region" evidence="1">
    <location>
        <begin position="175"/>
        <end position="202"/>
    </location>
</feature>
<name>A0A835XWT8_9CHLO</name>
<dbReference type="PANTHER" id="PTHR21974">
    <property type="entry name" value="RE15880P"/>
    <property type="match status" value="1"/>
</dbReference>
<keyword evidence="4" id="KW-1185">Reference proteome</keyword>
<dbReference type="InterPro" id="IPR013761">
    <property type="entry name" value="SAM/pointed_sf"/>
</dbReference>